<comment type="subunit">
    <text evidence="11">Monomer.</text>
</comment>
<feature type="binding site" evidence="11">
    <location>
        <position position="117"/>
    </location>
    <ligand>
        <name>ATP</name>
        <dbReference type="ChEBI" id="CHEBI:30616"/>
    </ligand>
</feature>
<proteinExistence type="inferred from homology"/>
<comment type="catalytic activity">
    <reaction evidence="10 11">
        <text>shikimate + ATP = 3-phosphoshikimate + ADP + H(+)</text>
        <dbReference type="Rhea" id="RHEA:13121"/>
        <dbReference type="ChEBI" id="CHEBI:15378"/>
        <dbReference type="ChEBI" id="CHEBI:30616"/>
        <dbReference type="ChEBI" id="CHEBI:36208"/>
        <dbReference type="ChEBI" id="CHEBI:145989"/>
        <dbReference type="ChEBI" id="CHEBI:456216"/>
        <dbReference type="EC" id="2.7.1.71"/>
    </reaction>
</comment>
<evidence type="ECO:0000256" key="10">
    <source>
        <dbReference type="ARBA" id="ARBA00048567"/>
    </source>
</evidence>
<evidence type="ECO:0000313" key="13">
    <source>
        <dbReference type="Proteomes" id="UP000181980"/>
    </source>
</evidence>
<feature type="binding site" evidence="11">
    <location>
        <begin position="12"/>
        <end position="17"/>
    </location>
    <ligand>
        <name>ATP</name>
        <dbReference type="ChEBI" id="CHEBI:30616"/>
    </ligand>
</feature>
<accession>A0A1H5MV30</accession>
<dbReference type="GO" id="GO:0009073">
    <property type="term" value="P:aromatic amino acid family biosynthetic process"/>
    <property type="evidence" value="ECO:0007669"/>
    <property type="project" value="UniProtKB-KW"/>
</dbReference>
<comment type="subcellular location">
    <subcellularLocation>
        <location evidence="11">Cytoplasm</location>
    </subcellularLocation>
</comment>
<keyword evidence="8 11" id="KW-0067">ATP-binding</keyword>
<evidence type="ECO:0000256" key="2">
    <source>
        <dbReference type="ARBA" id="ARBA00006997"/>
    </source>
</evidence>
<feature type="binding site" evidence="11">
    <location>
        <position position="80"/>
    </location>
    <ligand>
        <name>substrate</name>
    </ligand>
</feature>
<dbReference type="GO" id="GO:0004765">
    <property type="term" value="F:shikimate kinase activity"/>
    <property type="evidence" value="ECO:0007669"/>
    <property type="project" value="UniProtKB-UniRule"/>
</dbReference>
<gene>
    <name evidence="11" type="primary">aroK</name>
    <name evidence="12" type="ORF">SAMN04488561_3447</name>
</gene>
<dbReference type="STRING" id="561176.SAMN04488561_3447"/>
<organism evidence="12 13">
    <name type="scientific">Jiangella alba</name>
    <dbReference type="NCBI Taxonomy" id="561176"/>
    <lineage>
        <taxon>Bacteria</taxon>
        <taxon>Bacillati</taxon>
        <taxon>Actinomycetota</taxon>
        <taxon>Actinomycetes</taxon>
        <taxon>Jiangellales</taxon>
        <taxon>Jiangellaceae</taxon>
        <taxon>Jiangella</taxon>
    </lineage>
</organism>
<dbReference type="EC" id="2.7.1.71" evidence="3 11"/>
<evidence type="ECO:0000313" key="12">
    <source>
        <dbReference type="EMBL" id="SEE93146.1"/>
    </source>
</evidence>
<dbReference type="InterPro" id="IPR031322">
    <property type="entry name" value="Shikimate/glucono_kinase"/>
</dbReference>
<evidence type="ECO:0000256" key="3">
    <source>
        <dbReference type="ARBA" id="ARBA00012154"/>
    </source>
</evidence>
<evidence type="ECO:0000256" key="11">
    <source>
        <dbReference type="HAMAP-Rule" id="MF_00109"/>
    </source>
</evidence>
<dbReference type="InterPro" id="IPR027417">
    <property type="entry name" value="P-loop_NTPase"/>
</dbReference>
<comment type="cofactor">
    <cofactor evidence="11">
        <name>Mg(2+)</name>
        <dbReference type="ChEBI" id="CHEBI:18420"/>
    </cofactor>
    <text evidence="11">Binds 1 Mg(2+) ion per subunit.</text>
</comment>
<keyword evidence="11" id="KW-0963">Cytoplasm</keyword>
<dbReference type="GO" id="GO:0005524">
    <property type="term" value="F:ATP binding"/>
    <property type="evidence" value="ECO:0007669"/>
    <property type="project" value="UniProtKB-UniRule"/>
</dbReference>
<feature type="binding site" evidence="11">
    <location>
        <position position="58"/>
    </location>
    <ligand>
        <name>substrate</name>
    </ligand>
</feature>
<keyword evidence="11" id="KW-0460">Magnesium</keyword>
<name>A0A1H5MV30_9ACTN</name>
<evidence type="ECO:0000256" key="7">
    <source>
        <dbReference type="ARBA" id="ARBA00022777"/>
    </source>
</evidence>
<comment type="function">
    <text evidence="11">Catalyzes the specific phosphorylation of the 3-hydroxyl group of shikimic acid using ATP as a cosubstrate.</text>
</comment>
<dbReference type="EMBL" id="FNUC01000003">
    <property type="protein sequence ID" value="SEE93146.1"/>
    <property type="molecule type" value="Genomic_DNA"/>
</dbReference>
<keyword evidence="4 11" id="KW-0028">Amino-acid biosynthesis</keyword>
<dbReference type="SUPFAM" id="SSF52540">
    <property type="entry name" value="P-loop containing nucleoside triphosphate hydrolases"/>
    <property type="match status" value="1"/>
</dbReference>
<evidence type="ECO:0000256" key="9">
    <source>
        <dbReference type="ARBA" id="ARBA00023141"/>
    </source>
</evidence>
<feature type="binding site" evidence="11">
    <location>
        <position position="135"/>
    </location>
    <ligand>
        <name>substrate</name>
    </ligand>
</feature>
<dbReference type="CDD" id="cd00464">
    <property type="entry name" value="SK"/>
    <property type="match status" value="1"/>
</dbReference>
<feature type="binding site" evidence="11">
    <location>
        <position position="152"/>
    </location>
    <ligand>
        <name>ATP</name>
        <dbReference type="ChEBI" id="CHEBI:30616"/>
    </ligand>
</feature>
<dbReference type="PROSITE" id="PS01128">
    <property type="entry name" value="SHIKIMATE_KINASE"/>
    <property type="match status" value="1"/>
</dbReference>
<dbReference type="InterPro" id="IPR023000">
    <property type="entry name" value="Shikimate_kinase_CS"/>
</dbReference>
<keyword evidence="11" id="KW-0479">Metal-binding</keyword>
<dbReference type="Proteomes" id="UP000181980">
    <property type="component" value="Unassembled WGS sequence"/>
</dbReference>
<dbReference type="PRINTS" id="PR01100">
    <property type="entry name" value="SHIKIMTKNASE"/>
</dbReference>
<dbReference type="GO" id="GO:0005829">
    <property type="term" value="C:cytosol"/>
    <property type="evidence" value="ECO:0007669"/>
    <property type="project" value="TreeGrafter"/>
</dbReference>
<dbReference type="HAMAP" id="MF_00109">
    <property type="entry name" value="Shikimate_kinase"/>
    <property type="match status" value="1"/>
</dbReference>
<feature type="binding site" evidence="11">
    <location>
        <position position="34"/>
    </location>
    <ligand>
        <name>substrate</name>
    </ligand>
</feature>
<evidence type="ECO:0000256" key="8">
    <source>
        <dbReference type="ARBA" id="ARBA00022840"/>
    </source>
</evidence>
<dbReference type="GO" id="GO:0008652">
    <property type="term" value="P:amino acid biosynthetic process"/>
    <property type="evidence" value="ECO:0007669"/>
    <property type="project" value="UniProtKB-KW"/>
</dbReference>
<evidence type="ECO:0000256" key="6">
    <source>
        <dbReference type="ARBA" id="ARBA00022741"/>
    </source>
</evidence>
<comment type="pathway">
    <text evidence="1 11">Metabolic intermediate biosynthesis; chorismate biosynthesis; chorismate from D-erythrose 4-phosphate and phosphoenolpyruvate: step 5/7.</text>
</comment>
<dbReference type="GO" id="GO:0009423">
    <property type="term" value="P:chorismate biosynthetic process"/>
    <property type="evidence" value="ECO:0007669"/>
    <property type="project" value="UniProtKB-UniRule"/>
</dbReference>
<reference evidence="13" key="1">
    <citation type="submission" date="2016-10" db="EMBL/GenBank/DDBJ databases">
        <authorList>
            <person name="Varghese N."/>
            <person name="Submissions S."/>
        </authorList>
    </citation>
    <scope>NUCLEOTIDE SEQUENCE [LARGE SCALE GENOMIC DNA]</scope>
    <source>
        <strain evidence="13">DSM 45237</strain>
    </source>
</reference>
<dbReference type="Gene3D" id="3.40.50.300">
    <property type="entry name" value="P-loop containing nucleotide triphosphate hydrolases"/>
    <property type="match status" value="1"/>
</dbReference>
<keyword evidence="9 11" id="KW-0057">Aromatic amino acid biosynthesis</keyword>
<feature type="binding site" evidence="11">
    <location>
        <position position="16"/>
    </location>
    <ligand>
        <name>Mg(2+)</name>
        <dbReference type="ChEBI" id="CHEBI:18420"/>
    </ligand>
</feature>
<dbReference type="AlphaFoldDB" id="A0A1H5MV30"/>
<keyword evidence="7 11" id="KW-0418">Kinase</keyword>
<evidence type="ECO:0000256" key="1">
    <source>
        <dbReference type="ARBA" id="ARBA00004842"/>
    </source>
</evidence>
<keyword evidence="6 11" id="KW-0547">Nucleotide-binding</keyword>
<keyword evidence="13" id="KW-1185">Reference proteome</keyword>
<evidence type="ECO:0000256" key="4">
    <source>
        <dbReference type="ARBA" id="ARBA00022605"/>
    </source>
</evidence>
<dbReference type="InterPro" id="IPR000623">
    <property type="entry name" value="Shikimate_kinase/TSH1"/>
</dbReference>
<dbReference type="OrthoDB" id="9800332at2"/>
<evidence type="ECO:0000256" key="5">
    <source>
        <dbReference type="ARBA" id="ARBA00022679"/>
    </source>
</evidence>
<dbReference type="RefSeq" id="WP_069114776.1">
    <property type="nucleotide sequence ID" value="NZ_FNUC01000003.1"/>
</dbReference>
<keyword evidence="5 11" id="KW-0808">Transferase</keyword>
<dbReference type="UniPathway" id="UPA00053">
    <property type="reaction ID" value="UER00088"/>
</dbReference>
<dbReference type="GO" id="GO:0000287">
    <property type="term" value="F:magnesium ion binding"/>
    <property type="evidence" value="ECO:0007669"/>
    <property type="project" value="UniProtKB-UniRule"/>
</dbReference>
<dbReference type="PANTHER" id="PTHR21087">
    <property type="entry name" value="SHIKIMATE KINASE"/>
    <property type="match status" value="1"/>
</dbReference>
<dbReference type="Pfam" id="PF01202">
    <property type="entry name" value="SKI"/>
    <property type="match status" value="1"/>
</dbReference>
<comment type="similarity">
    <text evidence="2 11">Belongs to the shikimate kinase family.</text>
</comment>
<dbReference type="PANTHER" id="PTHR21087:SF16">
    <property type="entry name" value="SHIKIMATE KINASE 1, CHLOROPLASTIC"/>
    <property type="match status" value="1"/>
</dbReference>
<protein>
    <recommendedName>
        <fullName evidence="3 11">Shikimate kinase</fullName>
        <shortName evidence="11">SK</shortName>
        <ecNumber evidence="3 11">2.7.1.71</ecNumber>
    </recommendedName>
</protein>
<sequence>MPPRVVVIGPPGAGKTTIGTLVARRLGTEFRDTDTDIERAAGKPITDIFVDDGEPAFRALERDAVAAALAEHDGVLALGGGAVVAPENRALLAGHVVVFLDVGLADAVSRVGMNRDRPLLLESPRAQLKRLLDERRPVYAEAATVTVDTAGRDPEDIADEVVEHVR</sequence>